<dbReference type="Gene3D" id="3.30.565.10">
    <property type="entry name" value="Histidine kinase-like ATPase, C-terminal domain"/>
    <property type="match status" value="1"/>
</dbReference>
<dbReference type="SUPFAM" id="SSF52172">
    <property type="entry name" value="CheY-like"/>
    <property type="match status" value="1"/>
</dbReference>
<dbReference type="RefSeq" id="WP_264282661.1">
    <property type="nucleotide sequence ID" value="NZ_CP107006.1"/>
</dbReference>
<evidence type="ECO:0000256" key="2">
    <source>
        <dbReference type="ARBA" id="ARBA00012438"/>
    </source>
</evidence>
<dbReference type="SMART" id="SM00448">
    <property type="entry name" value="REC"/>
    <property type="match status" value="1"/>
</dbReference>
<accession>A0ABY6J578</accession>
<evidence type="ECO:0000256" key="6">
    <source>
        <dbReference type="PROSITE-ProRule" id="PRU00169"/>
    </source>
</evidence>
<sequence length="366" mass="42200">MTERTKPRKFTILLVDDRIENLLSLEEMLDADHRVFMKATSGNDALKQVLKNDDIGLIMLDVQMPEMDGFEVARLLKANPKTRDIAIIFVTAINKDEQHVLKGFEEGAVDYLPKPLDLLVTRAKVNVFEKLYFYERDLKMALKEKELVNNQLERFMYVVAHDLQSPLSGSMGLMMLMQEDPRIKEHEDLLEYTNMAVKASYSLSEMITAIFEFSRKNELQQTIEDVDVTELVNEIVTMLFPPSHIKIHIEDTLPVLSTVRSKLHQVFQNLIGNAIKYNDKPQGEIFVGVKETDAFYEFYVKDNGPGIEEKNNERIFKLFEVVDKENAESTGIGLNILKYLVESQGGKVWVESFPGEGSCFWFQWRK</sequence>
<dbReference type="EC" id="2.7.13.3" evidence="2"/>
<dbReference type="SMART" id="SM00387">
    <property type="entry name" value="HATPase_c"/>
    <property type="match status" value="1"/>
</dbReference>
<dbReference type="Pfam" id="PF00072">
    <property type="entry name" value="Response_reg"/>
    <property type="match status" value="1"/>
</dbReference>
<keyword evidence="5" id="KW-0418">Kinase</keyword>
<keyword evidence="9" id="KW-0067">ATP-binding</keyword>
<dbReference type="InterPro" id="IPR005467">
    <property type="entry name" value="His_kinase_dom"/>
</dbReference>
<proteinExistence type="predicted"/>
<evidence type="ECO:0000313" key="10">
    <source>
        <dbReference type="Proteomes" id="UP001162741"/>
    </source>
</evidence>
<gene>
    <name evidence="9" type="ORF">MKQ68_06960</name>
</gene>
<dbReference type="SMART" id="SM00388">
    <property type="entry name" value="HisKA"/>
    <property type="match status" value="1"/>
</dbReference>
<dbReference type="InterPro" id="IPR036097">
    <property type="entry name" value="HisK_dim/P_sf"/>
</dbReference>
<dbReference type="InterPro" id="IPR011006">
    <property type="entry name" value="CheY-like_superfamily"/>
</dbReference>
<dbReference type="InterPro" id="IPR036890">
    <property type="entry name" value="HATPase_C_sf"/>
</dbReference>
<keyword evidence="10" id="KW-1185">Reference proteome</keyword>
<evidence type="ECO:0000256" key="4">
    <source>
        <dbReference type="ARBA" id="ARBA00022679"/>
    </source>
</evidence>
<dbReference type="Gene3D" id="3.40.50.2300">
    <property type="match status" value="1"/>
</dbReference>
<dbReference type="PANTHER" id="PTHR43047">
    <property type="entry name" value="TWO-COMPONENT HISTIDINE PROTEIN KINASE"/>
    <property type="match status" value="1"/>
</dbReference>
<keyword evidence="4" id="KW-0808">Transferase</keyword>
<evidence type="ECO:0000256" key="3">
    <source>
        <dbReference type="ARBA" id="ARBA00022553"/>
    </source>
</evidence>
<dbReference type="PRINTS" id="PR00344">
    <property type="entry name" value="BCTRLSENSOR"/>
</dbReference>
<dbReference type="Gene3D" id="1.10.287.130">
    <property type="match status" value="1"/>
</dbReference>
<keyword evidence="9" id="KW-0547">Nucleotide-binding</keyword>
<comment type="catalytic activity">
    <reaction evidence="1">
        <text>ATP + protein L-histidine = ADP + protein N-phospho-L-histidine.</text>
        <dbReference type="EC" id="2.7.13.3"/>
    </reaction>
</comment>
<dbReference type="Pfam" id="PF00512">
    <property type="entry name" value="HisKA"/>
    <property type="match status" value="1"/>
</dbReference>
<feature type="domain" description="Histidine kinase" evidence="7">
    <location>
        <begin position="158"/>
        <end position="366"/>
    </location>
</feature>
<dbReference type="InterPro" id="IPR004358">
    <property type="entry name" value="Sig_transdc_His_kin-like_C"/>
</dbReference>
<dbReference type="EMBL" id="CP107006">
    <property type="protein sequence ID" value="UYQ94830.1"/>
    <property type="molecule type" value="Genomic_DNA"/>
</dbReference>
<dbReference type="InterPro" id="IPR003594">
    <property type="entry name" value="HATPase_dom"/>
</dbReference>
<dbReference type="Pfam" id="PF02518">
    <property type="entry name" value="HATPase_c"/>
    <property type="match status" value="1"/>
</dbReference>
<dbReference type="PROSITE" id="PS50110">
    <property type="entry name" value="RESPONSE_REGULATORY"/>
    <property type="match status" value="1"/>
</dbReference>
<dbReference type="SUPFAM" id="SSF47384">
    <property type="entry name" value="Homodimeric domain of signal transducing histidine kinase"/>
    <property type="match status" value="1"/>
</dbReference>
<evidence type="ECO:0000256" key="1">
    <source>
        <dbReference type="ARBA" id="ARBA00000085"/>
    </source>
</evidence>
<reference evidence="9" key="1">
    <citation type="submission" date="2022-10" db="EMBL/GenBank/DDBJ databases">
        <title>Chitinophaga sp. nov., isolated from soil.</title>
        <authorList>
            <person name="Jeon C.O."/>
        </authorList>
    </citation>
    <scope>NUCLEOTIDE SEQUENCE</scope>
    <source>
        <strain evidence="9">R8</strain>
    </source>
</reference>
<organism evidence="9 10">
    <name type="scientific">Chitinophaga horti</name>
    <dbReference type="NCBI Taxonomy" id="2920382"/>
    <lineage>
        <taxon>Bacteria</taxon>
        <taxon>Pseudomonadati</taxon>
        <taxon>Bacteroidota</taxon>
        <taxon>Chitinophagia</taxon>
        <taxon>Chitinophagales</taxon>
        <taxon>Chitinophagaceae</taxon>
        <taxon>Chitinophaga</taxon>
    </lineage>
</organism>
<feature type="domain" description="Response regulatory" evidence="8">
    <location>
        <begin position="11"/>
        <end position="129"/>
    </location>
</feature>
<dbReference type="CDD" id="cd00082">
    <property type="entry name" value="HisKA"/>
    <property type="match status" value="1"/>
</dbReference>
<name>A0ABY6J578_9BACT</name>
<keyword evidence="3 6" id="KW-0597">Phosphoprotein</keyword>
<evidence type="ECO:0000259" key="8">
    <source>
        <dbReference type="PROSITE" id="PS50110"/>
    </source>
</evidence>
<dbReference type="SUPFAM" id="SSF55874">
    <property type="entry name" value="ATPase domain of HSP90 chaperone/DNA topoisomerase II/histidine kinase"/>
    <property type="match status" value="1"/>
</dbReference>
<dbReference type="PROSITE" id="PS50109">
    <property type="entry name" value="HIS_KIN"/>
    <property type="match status" value="1"/>
</dbReference>
<protein>
    <recommendedName>
        <fullName evidence="2">histidine kinase</fullName>
        <ecNumber evidence="2">2.7.13.3</ecNumber>
    </recommendedName>
</protein>
<dbReference type="GO" id="GO:0005524">
    <property type="term" value="F:ATP binding"/>
    <property type="evidence" value="ECO:0007669"/>
    <property type="project" value="UniProtKB-KW"/>
</dbReference>
<evidence type="ECO:0000313" key="9">
    <source>
        <dbReference type="EMBL" id="UYQ94830.1"/>
    </source>
</evidence>
<dbReference type="InterPro" id="IPR001789">
    <property type="entry name" value="Sig_transdc_resp-reg_receiver"/>
</dbReference>
<dbReference type="InterPro" id="IPR003661">
    <property type="entry name" value="HisK_dim/P_dom"/>
</dbReference>
<feature type="modified residue" description="4-aspartylphosphate" evidence="6">
    <location>
        <position position="61"/>
    </location>
</feature>
<evidence type="ECO:0000256" key="5">
    <source>
        <dbReference type="ARBA" id="ARBA00022777"/>
    </source>
</evidence>
<dbReference type="Proteomes" id="UP001162741">
    <property type="component" value="Chromosome"/>
</dbReference>
<dbReference type="PANTHER" id="PTHR43047:SF72">
    <property type="entry name" value="OSMOSENSING HISTIDINE PROTEIN KINASE SLN1"/>
    <property type="match status" value="1"/>
</dbReference>
<evidence type="ECO:0000259" key="7">
    <source>
        <dbReference type="PROSITE" id="PS50109"/>
    </source>
</evidence>